<evidence type="ECO:0000256" key="4">
    <source>
        <dbReference type="ARBA" id="ARBA00022496"/>
    </source>
</evidence>
<proteinExistence type="inferred from homology"/>
<evidence type="ECO:0000256" key="3">
    <source>
        <dbReference type="ARBA" id="ARBA00022452"/>
    </source>
</evidence>
<gene>
    <name evidence="16" type="ORF">ACFOMD_05575</name>
</gene>
<evidence type="ECO:0000259" key="15">
    <source>
        <dbReference type="Pfam" id="PF07715"/>
    </source>
</evidence>
<comment type="caution">
    <text evidence="16">The sequence shown here is derived from an EMBL/GenBank/DDBJ whole genome shotgun (WGS) entry which is preliminary data.</text>
</comment>
<dbReference type="Pfam" id="PF00593">
    <property type="entry name" value="TonB_dep_Rec_b-barrel"/>
    <property type="match status" value="1"/>
</dbReference>
<dbReference type="InterPro" id="IPR012910">
    <property type="entry name" value="Plug_dom"/>
</dbReference>
<dbReference type="InterPro" id="IPR000531">
    <property type="entry name" value="Beta-barrel_TonB"/>
</dbReference>
<evidence type="ECO:0000256" key="10">
    <source>
        <dbReference type="ARBA" id="ARBA00023237"/>
    </source>
</evidence>
<keyword evidence="9 11" id="KW-0472">Membrane</keyword>
<keyword evidence="17" id="KW-1185">Reference proteome</keyword>
<evidence type="ECO:0000256" key="13">
    <source>
        <dbReference type="SAM" id="SignalP"/>
    </source>
</evidence>
<evidence type="ECO:0000256" key="12">
    <source>
        <dbReference type="RuleBase" id="RU003357"/>
    </source>
</evidence>
<evidence type="ECO:0000256" key="2">
    <source>
        <dbReference type="ARBA" id="ARBA00022448"/>
    </source>
</evidence>
<evidence type="ECO:0000256" key="7">
    <source>
        <dbReference type="ARBA" id="ARBA00023065"/>
    </source>
</evidence>
<dbReference type="EMBL" id="JBHRXV010000004">
    <property type="protein sequence ID" value="MFC3712029.1"/>
    <property type="molecule type" value="Genomic_DNA"/>
</dbReference>
<keyword evidence="13" id="KW-0732">Signal</keyword>
<protein>
    <submittedName>
        <fullName evidence="16">TonB-dependent receptor</fullName>
    </submittedName>
</protein>
<feature type="chain" id="PRO_5045927002" evidence="13">
    <location>
        <begin position="29"/>
        <end position="947"/>
    </location>
</feature>
<keyword evidence="2 11" id="KW-0813">Transport</keyword>
<dbReference type="SUPFAM" id="SSF56935">
    <property type="entry name" value="Porins"/>
    <property type="match status" value="1"/>
</dbReference>
<keyword evidence="6" id="KW-0408">Iron</keyword>
<evidence type="ECO:0000256" key="8">
    <source>
        <dbReference type="ARBA" id="ARBA00023077"/>
    </source>
</evidence>
<comment type="subcellular location">
    <subcellularLocation>
        <location evidence="1 11">Cell outer membrane</location>
        <topology evidence="1 11">Multi-pass membrane protein</topology>
    </subcellularLocation>
</comment>
<keyword evidence="10 11" id="KW-0998">Cell outer membrane</keyword>
<comment type="similarity">
    <text evidence="11 12">Belongs to the TonB-dependent receptor family.</text>
</comment>
<evidence type="ECO:0000313" key="16">
    <source>
        <dbReference type="EMBL" id="MFC3712029.1"/>
    </source>
</evidence>
<feature type="signal peptide" evidence="13">
    <location>
        <begin position="1"/>
        <end position="28"/>
    </location>
</feature>
<evidence type="ECO:0000256" key="5">
    <source>
        <dbReference type="ARBA" id="ARBA00022692"/>
    </source>
</evidence>
<evidence type="ECO:0000313" key="17">
    <source>
        <dbReference type="Proteomes" id="UP001595615"/>
    </source>
</evidence>
<organism evidence="16 17">
    <name type="scientific">Sphingoaurantiacus capsulatus</name>
    <dbReference type="NCBI Taxonomy" id="1771310"/>
    <lineage>
        <taxon>Bacteria</taxon>
        <taxon>Pseudomonadati</taxon>
        <taxon>Pseudomonadota</taxon>
        <taxon>Alphaproteobacteria</taxon>
        <taxon>Sphingomonadales</taxon>
        <taxon>Sphingosinicellaceae</taxon>
        <taxon>Sphingoaurantiacus</taxon>
    </lineage>
</organism>
<evidence type="ECO:0000259" key="14">
    <source>
        <dbReference type="Pfam" id="PF00593"/>
    </source>
</evidence>
<accession>A0ABV7X9R7</accession>
<evidence type="ECO:0000256" key="11">
    <source>
        <dbReference type="PROSITE-ProRule" id="PRU01360"/>
    </source>
</evidence>
<feature type="domain" description="TonB-dependent receptor plug" evidence="15">
    <location>
        <begin position="59"/>
        <end position="166"/>
    </location>
</feature>
<name>A0ABV7X9R7_9SPHN</name>
<dbReference type="RefSeq" id="WP_380858126.1">
    <property type="nucleotide sequence ID" value="NZ_JBHRXV010000004.1"/>
</dbReference>
<keyword evidence="7" id="KW-0406">Ion transport</keyword>
<dbReference type="Proteomes" id="UP001595615">
    <property type="component" value="Unassembled WGS sequence"/>
</dbReference>
<sequence>MLNRRHLKQALVASASFAALVAANPSFAQEAAPAADAAVVDDSGIEEIVVTAQRQAESLQDVPIAVTAFTGETLAAQQIENTADLQLSLPNITFTKTNFTSSNFSIRGIGESVVSTSADQGVGVHINDMPVNSPRLFEIEFFDLERLEVLRGPQGTLFGRNATGGVVNLITARPKRDFGASADVEYGNYDSLKLNGMINVPVGETLGFRVAGIYTKRDGYTKNLFDGSDIDGRDSYALRGTVRWEPTDTTSIDLIGQYFREDSNRSRIQKQLCRRDPSGVLGCSPDRLANETVNGNSTLAGIATSAEFLRIAGAAPLAPFALGSVYGADAYAGVTVPGDLRTVNLDYSPTYKADETILMAKLEHDFGNITLNVTGGYQDTSVRSRTDYNLTVGNSLATNPGFNAFRALFPTAGRVTQGANICVSDVNSGFAGYIGGFQDRCSPNPIEYDQSNLGARQYSFEAHIDSQFDGPFNFLLGGIYFDTKSDSDYYIAASALDYASVLLGGGVGGQASPIYDNQVGEYRLKAYAAFGEGYYEVSDQVKLTLGLRYTVDDKSVSDRQSPLLTAGRVPFGTTTIPAAFRESDVKFERLTGRAVIDWKPSDDSLLYASYSRGYKGGGINPPFNPALFAAPVNFKPETINAFEIGSKNVLLDGTLRANVTAFYYDYKDYQVSRIINRTSFNDNTDATVYGLEGEFIVAPIRALQFNMNASYLKTKIKDLQLVDARDPSGGRSDVVIIKDLTNASNCAVVPTAAGAPRADAIVNAVNAAIGLRPTQAIQGTSTTGAFSVCSALQGALATTGVNPALAVSAANPALSNLYTVSDGVAVDLSGNELQNSPEFKFAVGAQYTHDFENDMSLVARVDYSFTGDYYGRNFNRNIDRISSYDVMNAQLTLNGPDQRWYLRGFVQNLTKNDAVTGMYVTDPATGLFTNVFTLEPRRYGIAAGVRF</sequence>
<dbReference type="InterPro" id="IPR036942">
    <property type="entry name" value="Beta-barrel_TonB_sf"/>
</dbReference>
<keyword evidence="8 12" id="KW-0798">TonB box</keyword>
<dbReference type="PROSITE" id="PS52016">
    <property type="entry name" value="TONB_DEPENDENT_REC_3"/>
    <property type="match status" value="1"/>
</dbReference>
<dbReference type="Pfam" id="PF07715">
    <property type="entry name" value="Plug"/>
    <property type="match status" value="1"/>
</dbReference>
<evidence type="ECO:0000256" key="9">
    <source>
        <dbReference type="ARBA" id="ARBA00023136"/>
    </source>
</evidence>
<keyword evidence="5 11" id="KW-0812">Transmembrane</keyword>
<keyword evidence="3 11" id="KW-1134">Transmembrane beta strand</keyword>
<dbReference type="PANTHER" id="PTHR32552:SF81">
    <property type="entry name" value="TONB-DEPENDENT OUTER MEMBRANE RECEPTOR"/>
    <property type="match status" value="1"/>
</dbReference>
<keyword evidence="4" id="KW-0410">Iron transport</keyword>
<keyword evidence="16" id="KW-0675">Receptor</keyword>
<reference evidence="17" key="1">
    <citation type="journal article" date="2019" name="Int. J. Syst. Evol. Microbiol.">
        <title>The Global Catalogue of Microorganisms (GCM) 10K type strain sequencing project: providing services to taxonomists for standard genome sequencing and annotation.</title>
        <authorList>
            <consortium name="The Broad Institute Genomics Platform"/>
            <consortium name="The Broad Institute Genome Sequencing Center for Infectious Disease"/>
            <person name="Wu L."/>
            <person name="Ma J."/>
        </authorList>
    </citation>
    <scope>NUCLEOTIDE SEQUENCE [LARGE SCALE GENOMIC DNA]</scope>
    <source>
        <strain evidence="17">KCTC 42644</strain>
    </source>
</reference>
<dbReference type="Gene3D" id="2.40.170.20">
    <property type="entry name" value="TonB-dependent receptor, beta-barrel domain"/>
    <property type="match status" value="3"/>
</dbReference>
<dbReference type="InterPro" id="IPR039426">
    <property type="entry name" value="TonB-dep_rcpt-like"/>
</dbReference>
<feature type="domain" description="TonB-dependent receptor-like beta-barrel" evidence="14">
    <location>
        <begin position="327"/>
        <end position="909"/>
    </location>
</feature>
<evidence type="ECO:0000256" key="1">
    <source>
        <dbReference type="ARBA" id="ARBA00004571"/>
    </source>
</evidence>
<dbReference type="PANTHER" id="PTHR32552">
    <property type="entry name" value="FERRICHROME IRON RECEPTOR-RELATED"/>
    <property type="match status" value="1"/>
</dbReference>
<evidence type="ECO:0000256" key="6">
    <source>
        <dbReference type="ARBA" id="ARBA00023004"/>
    </source>
</evidence>